<protein>
    <submittedName>
        <fullName evidence="2">Leucine--tRNA ligase, cytoplasmic isoform X2</fullName>
    </submittedName>
</protein>
<evidence type="ECO:0000313" key="2">
    <source>
        <dbReference type="EMBL" id="CAB4020578.1"/>
    </source>
</evidence>
<keyword evidence="2" id="KW-0436">Ligase</keyword>
<dbReference type="PANTHER" id="PTHR45794">
    <property type="entry name" value="LEUCYL-TRNA SYNTHETASE"/>
    <property type="match status" value="1"/>
</dbReference>
<keyword evidence="3" id="KW-1185">Reference proteome</keyword>
<dbReference type="GO" id="GO:0005524">
    <property type="term" value="F:ATP binding"/>
    <property type="evidence" value="ECO:0007669"/>
    <property type="project" value="InterPro"/>
</dbReference>
<dbReference type="GO" id="GO:0006429">
    <property type="term" value="P:leucyl-tRNA aminoacylation"/>
    <property type="evidence" value="ECO:0007669"/>
    <property type="project" value="InterPro"/>
</dbReference>
<dbReference type="OrthoDB" id="5834076at2759"/>
<dbReference type="InterPro" id="IPR014729">
    <property type="entry name" value="Rossmann-like_a/b/a_fold"/>
</dbReference>
<dbReference type="SUPFAM" id="SSF52374">
    <property type="entry name" value="Nucleotidylyl transferase"/>
    <property type="match status" value="1"/>
</dbReference>
<organism evidence="2 3">
    <name type="scientific">Paramuricea clavata</name>
    <name type="common">Red gorgonian</name>
    <name type="synonym">Violescent sea-whip</name>
    <dbReference type="NCBI Taxonomy" id="317549"/>
    <lineage>
        <taxon>Eukaryota</taxon>
        <taxon>Metazoa</taxon>
        <taxon>Cnidaria</taxon>
        <taxon>Anthozoa</taxon>
        <taxon>Octocorallia</taxon>
        <taxon>Malacalcyonacea</taxon>
        <taxon>Plexauridae</taxon>
        <taxon>Paramuricea</taxon>
    </lineage>
</organism>
<name>A0A6S7KJ93_PARCT</name>
<gene>
    <name evidence="2" type="ORF">PACLA_8A044554</name>
</gene>
<evidence type="ECO:0000256" key="1">
    <source>
        <dbReference type="ARBA" id="ARBA00005594"/>
    </source>
</evidence>
<dbReference type="Proteomes" id="UP001152795">
    <property type="component" value="Unassembled WGS sequence"/>
</dbReference>
<sequence>DALSITCQDFKKGREQCSFFLPIIAGKLLIEYCYPLLWALRDSRYAGQECLSHSPRSPLNSVANAVCCSTRNLKLKVYHDGFKPSISMFDTFLFSQFPDVVDHNYKLPRSKMIQALDVLCGNCTFRALILTFILLINQQLKQFILSNIWLYEIRACLRTGFNFFIKVDWRRSFITTDVNPYYDSFVRWQFLTLKDRGKIKFGKRYTIFSPKDNQPCMDHDRLSGEVGIYCTGLYKK</sequence>
<accession>A0A6S7KJ93</accession>
<dbReference type="Gene3D" id="3.40.50.620">
    <property type="entry name" value="HUPs"/>
    <property type="match status" value="1"/>
</dbReference>
<dbReference type="PANTHER" id="PTHR45794:SF1">
    <property type="entry name" value="LEUCINE--TRNA LIGASE, CYTOPLASMIC"/>
    <property type="match status" value="1"/>
</dbReference>
<proteinExistence type="inferred from homology"/>
<reference evidence="2" key="1">
    <citation type="submission" date="2020-04" db="EMBL/GenBank/DDBJ databases">
        <authorList>
            <person name="Alioto T."/>
            <person name="Alioto T."/>
            <person name="Gomez Garrido J."/>
        </authorList>
    </citation>
    <scope>NUCLEOTIDE SEQUENCE</scope>
    <source>
        <strain evidence="2">A484AB</strain>
    </source>
</reference>
<comment type="similarity">
    <text evidence="1">Belongs to the class-I aminoacyl-tRNA synthetase family.</text>
</comment>
<dbReference type="AlphaFoldDB" id="A0A6S7KJ93"/>
<dbReference type="EMBL" id="CACRXK020011030">
    <property type="protein sequence ID" value="CAB4020578.1"/>
    <property type="molecule type" value="Genomic_DNA"/>
</dbReference>
<comment type="caution">
    <text evidence="2">The sequence shown here is derived from an EMBL/GenBank/DDBJ whole genome shotgun (WGS) entry which is preliminary data.</text>
</comment>
<dbReference type="InterPro" id="IPR004493">
    <property type="entry name" value="Leu-tRNA-synth_Ia_arc/euk"/>
</dbReference>
<evidence type="ECO:0000313" key="3">
    <source>
        <dbReference type="Proteomes" id="UP001152795"/>
    </source>
</evidence>
<dbReference type="GO" id="GO:0004823">
    <property type="term" value="F:leucine-tRNA ligase activity"/>
    <property type="evidence" value="ECO:0007669"/>
    <property type="project" value="InterPro"/>
</dbReference>
<feature type="non-terminal residue" evidence="2">
    <location>
        <position position="1"/>
    </location>
</feature>